<dbReference type="InterPro" id="IPR050678">
    <property type="entry name" value="DNA_Partitioning_ATPase"/>
</dbReference>
<dbReference type="PANTHER" id="PTHR13696">
    <property type="entry name" value="P-LOOP CONTAINING NUCLEOSIDE TRIPHOSPHATE HYDROLASE"/>
    <property type="match status" value="1"/>
</dbReference>
<reference evidence="2 3" key="1">
    <citation type="submission" date="2023-07" db="EMBL/GenBank/DDBJ databases">
        <title>Novel species of Thermanaerothrix with wide hydrolytic capabilities.</title>
        <authorList>
            <person name="Zayulina K.S."/>
            <person name="Podosokorskaya O.A."/>
            <person name="Elcheninov A.G."/>
        </authorList>
    </citation>
    <scope>NUCLEOTIDE SEQUENCE [LARGE SCALE GENOMIC DNA]</scope>
    <source>
        <strain evidence="2 3">4228-RoL</strain>
        <plasmid evidence="2">p4228-RoL</plasmid>
    </source>
</reference>
<dbReference type="Pfam" id="PF13614">
    <property type="entry name" value="AAA_31"/>
    <property type="match status" value="1"/>
</dbReference>
<keyword evidence="2" id="KW-0614">Plasmid</keyword>
<name>A0ABU3NT79_9CHLR</name>
<dbReference type="RefSeq" id="WP_315626262.1">
    <property type="nucleotide sequence ID" value="NZ_JAUHMF010000010.1"/>
</dbReference>
<comment type="caution">
    <text evidence="2">The sequence shown here is derived from an EMBL/GenBank/DDBJ whole genome shotgun (WGS) entry which is preliminary data.</text>
</comment>
<dbReference type="Proteomes" id="UP001254165">
    <property type="component" value="Unassembled WGS sequence"/>
</dbReference>
<sequence length="262" mass="29224">MKVFAFINQKGGVGKTTSVVTLGSGLALRGYKTLIVDCDPQGHVATQLGIPKSPGLRRWYYDEEPLDQVIVQVRNNLMVITSDKTTDRVLGRMREEQWGAAEFADRLREESAAMEFDAVLLDLAPSLNHLQIAAMLASDYVIIPTRLRYTDLDGVNEITRSISETARRSRMPGRYFLLPTLFDRVTRETHQRLLELVNAFGKQVLPPIPQDVKIAEAPGRGMTIWEYAPQCSGVKGYPNGSGKTIGGYEVILDELIRLIEST</sequence>
<proteinExistence type="predicted"/>
<geneLocation type="plasmid" evidence="2">
    <name>p4228-RoL</name>
</geneLocation>
<dbReference type="EMBL" id="JAUHMF010000010">
    <property type="protein sequence ID" value="MDT8899605.1"/>
    <property type="molecule type" value="Genomic_DNA"/>
</dbReference>
<gene>
    <name evidence="2" type="ORF">QYE77_15170</name>
</gene>
<dbReference type="PIRSF" id="PIRSF009320">
    <property type="entry name" value="Nuc_binding_HP_1000"/>
    <property type="match status" value="1"/>
</dbReference>
<protein>
    <submittedName>
        <fullName evidence="2">ParA family protein</fullName>
    </submittedName>
</protein>
<dbReference type="InterPro" id="IPR027417">
    <property type="entry name" value="P-loop_NTPase"/>
</dbReference>
<organism evidence="2 3">
    <name type="scientific">Thermanaerothrix solaris</name>
    <dbReference type="NCBI Taxonomy" id="3058434"/>
    <lineage>
        <taxon>Bacteria</taxon>
        <taxon>Bacillati</taxon>
        <taxon>Chloroflexota</taxon>
        <taxon>Anaerolineae</taxon>
        <taxon>Anaerolineales</taxon>
        <taxon>Anaerolineaceae</taxon>
        <taxon>Thermanaerothrix</taxon>
    </lineage>
</organism>
<keyword evidence="3" id="KW-1185">Reference proteome</keyword>
<dbReference type="InterPro" id="IPR025669">
    <property type="entry name" value="AAA_dom"/>
</dbReference>
<accession>A0ABU3NT79</accession>
<evidence type="ECO:0000259" key="1">
    <source>
        <dbReference type="Pfam" id="PF13614"/>
    </source>
</evidence>
<evidence type="ECO:0000313" key="3">
    <source>
        <dbReference type="Proteomes" id="UP001254165"/>
    </source>
</evidence>
<dbReference type="Gene3D" id="3.40.50.300">
    <property type="entry name" value="P-loop containing nucleotide triphosphate hydrolases"/>
    <property type="match status" value="1"/>
</dbReference>
<feature type="domain" description="AAA" evidence="1">
    <location>
        <begin position="1"/>
        <end position="167"/>
    </location>
</feature>
<dbReference type="PANTHER" id="PTHR13696:SF52">
    <property type="entry name" value="PARA FAMILY PROTEIN CT_582"/>
    <property type="match status" value="1"/>
</dbReference>
<evidence type="ECO:0000313" key="2">
    <source>
        <dbReference type="EMBL" id="MDT8899605.1"/>
    </source>
</evidence>
<dbReference type="CDD" id="cd02042">
    <property type="entry name" value="ParAB_family"/>
    <property type="match status" value="1"/>
</dbReference>
<dbReference type="SUPFAM" id="SSF52540">
    <property type="entry name" value="P-loop containing nucleoside triphosphate hydrolases"/>
    <property type="match status" value="1"/>
</dbReference>